<dbReference type="GO" id="GO:0016301">
    <property type="term" value="F:kinase activity"/>
    <property type="evidence" value="ECO:0007669"/>
    <property type="project" value="UniProtKB-KW"/>
</dbReference>
<name>A0A1Q6A3A1_9SPHI</name>
<gene>
    <name evidence="20" type="ORF">RG47T_3966</name>
</gene>
<dbReference type="InterPro" id="IPR000829">
    <property type="entry name" value="DAGK"/>
</dbReference>
<dbReference type="AlphaFoldDB" id="A0A1Q6A3A1"/>
<feature type="active site" description="Proton acceptor" evidence="15">
    <location>
        <position position="63"/>
    </location>
</feature>
<reference evidence="20 21" key="1">
    <citation type="submission" date="2016-11" db="EMBL/GenBank/DDBJ databases">
        <title>Whole Genome Sequencing of Mucilaginibacter polytrichastri RG4-7(T) isolated from the moss sample.</title>
        <authorList>
            <person name="Li Y."/>
        </authorList>
    </citation>
    <scope>NUCLEOTIDE SEQUENCE [LARGE SCALE GENOMIC DNA]</scope>
    <source>
        <strain evidence="20 21">RG4-7</strain>
    </source>
</reference>
<dbReference type="Gene3D" id="1.10.287.3610">
    <property type="match status" value="1"/>
</dbReference>
<keyword evidence="3" id="KW-1003">Cell membrane</keyword>
<dbReference type="GO" id="GO:0005886">
    <property type="term" value="C:plasma membrane"/>
    <property type="evidence" value="ECO:0007669"/>
    <property type="project" value="UniProtKB-SubCell"/>
</dbReference>
<keyword evidence="21" id="KW-1185">Reference proteome</keyword>
<feature type="transmembrane region" description="Helical" evidence="19">
    <location>
        <begin position="49"/>
        <end position="72"/>
    </location>
</feature>
<dbReference type="PROSITE" id="PS01069">
    <property type="entry name" value="DAGK_PROKAR"/>
    <property type="match status" value="1"/>
</dbReference>
<evidence type="ECO:0000256" key="9">
    <source>
        <dbReference type="ARBA" id="ARBA00022840"/>
    </source>
</evidence>
<keyword evidence="5" id="KW-0808">Transferase</keyword>
<comment type="subcellular location">
    <subcellularLocation>
        <location evidence="1">Cell membrane</location>
        <topology evidence="1">Multi-pass membrane protein</topology>
    </subcellularLocation>
</comment>
<dbReference type="GO" id="GO:0046872">
    <property type="term" value="F:metal ion binding"/>
    <property type="evidence" value="ECO:0007669"/>
    <property type="project" value="UniProtKB-KW"/>
</dbReference>
<comment type="similarity">
    <text evidence="2">Belongs to the bacterial diacylglycerol kinase family.</text>
</comment>
<keyword evidence="10 19" id="KW-1133">Transmembrane helix</keyword>
<keyword evidence="18" id="KW-0479">Metal-binding</keyword>
<keyword evidence="12 19" id="KW-0472">Membrane</keyword>
<feature type="transmembrane region" description="Helical" evidence="19">
    <location>
        <begin position="25"/>
        <end position="42"/>
    </location>
</feature>
<dbReference type="CDD" id="cd14265">
    <property type="entry name" value="UDPK_IM_like"/>
    <property type="match status" value="1"/>
</dbReference>
<keyword evidence="6 19" id="KW-0812">Transmembrane</keyword>
<dbReference type="GO" id="GO:0008654">
    <property type="term" value="P:phospholipid biosynthetic process"/>
    <property type="evidence" value="ECO:0007669"/>
    <property type="project" value="UniProtKB-KW"/>
</dbReference>
<keyword evidence="11" id="KW-0443">Lipid metabolism</keyword>
<dbReference type="InterPro" id="IPR033717">
    <property type="entry name" value="UDPK"/>
</dbReference>
<evidence type="ECO:0000256" key="4">
    <source>
        <dbReference type="ARBA" id="ARBA00022516"/>
    </source>
</evidence>
<dbReference type="RefSeq" id="WP_216351080.1">
    <property type="nucleotide sequence ID" value="NZ_FPAM01000011.1"/>
</dbReference>
<keyword evidence="13" id="KW-0594">Phospholipid biosynthesis</keyword>
<evidence type="ECO:0000256" key="1">
    <source>
        <dbReference type="ARBA" id="ARBA00004651"/>
    </source>
</evidence>
<evidence type="ECO:0000256" key="10">
    <source>
        <dbReference type="ARBA" id="ARBA00022989"/>
    </source>
</evidence>
<keyword evidence="18" id="KW-0460">Magnesium</keyword>
<dbReference type="STRING" id="1302689.RG47T_3966"/>
<feature type="transmembrane region" description="Helical" evidence="19">
    <location>
        <begin position="92"/>
        <end position="111"/>
    </location>
</feature>
<evidence type="ECO:0000256" key="7">
    <source>
        <dbReference type="ARBA" id="ARBA00022741"/>
    </source>
</evidence>
<keyword evidence="7 17" id="KW-0547">Nucleotide-binding</keyword>
<keyword evidence="8" id="KW-0418">Kinase</keyword>
<evidence type="ECO:0000313" key="21">
    <source>
        <dbReference type="Proteomes" id="UP000186720"/>
    </source>
</evidence>
<dbReference type="InterPro" id="IPR036945">
    <property type="entry name" value="DAGK_sf"/>
</dbReference>
<feature type="binding site" evidence="17">
    <location>
        <position position="70"/>
    </location>
    <ligand>
        <name>ATP</name>
        <dbReference type="ChEBI" id="CHEBI:30616"/>
    </ligand>
</feature>
<evidence type="ECO:0000256" key="13">
    <source>
        <dbReference type="ARBA" id="ARBA00023209"/>
    </source>
</evidence>
<evidence type="ECO:0000256" key="8">
    <source>
        <dbReference type="ARBA" id="ARBA00022777"/>
    </source>
</evidence>
<evidence type="ECO:0000256" key="14">
    <source>
        <dbReference type="ARBA" id="ARBA00023264"/>
    </source>
</evidence>
<dbReference type="PANTHER" id="PTHR34299:SF1">
    <property type="entry name" value="DIACYLGLYCEROL KINASE"/>
    <property type="match status" value="1"/>
</dbReference>
<evidence type="ECO:0000256" key="16">
    <source>
        <dbReference type="PIRSR" id="PIRSR600829-2"/>
    </source>
</evidence>
<feature type="binding site" evidence="18">
    <location>
        <position position="70"/>
    </location>
    <ligand>
        <name>a divalent metal cation</name>
        <dbReference type="ChEBI" id="CHEBI:60240"/>
    </ligand>
</feature>
<keyword evidence="9 17" id="KW-0067">ATP-binding</keyword>
<evidence type="ECO:0000256" key="11">
    <source>
        <dbReference type="ARBA" id="ARBA00023098"/>
    </source>
</evidence>
<dbReference type="PANTHER" id="PTHR34299">
    <property type="entry name" value="DIACYLGLYCEROL KINASE"/>
    <property type="match status" value="1"/>
</dbReference>
<evidence type="ECO:0000256" key="17">
    <source>
        <dbReference type="PIRSR" id="PIRSR600829-3"/>
    </source>
</evidence>
<accession>A0A1Q6A3A1</accession>
<protein>
    <recommendedName>
        <fullName evidence="22">Undecaprenol kinase</fullName>
    </recommendedName>
</protein>
<dbReference type="Proteomes" id="UP000186720">
    <property type="component" value="Unassembled WGS sequence"/>
</dbReference>
<feature type="binding site" evidence="16">
    <location>
        <position position="63"/>
    </location>
    <ligand>
        <name>substrate</name>
    </ligand>
</feature>
<dbReference type="EMBL" id="MPPL01000001">
    <property type="protein sequence ID" value="OKS88497.1"/>
    <property type="molecule type" value="Genomic_DNA"/>
</dbReference>
<feature type="binding site" evidence="17">
    <location>
        <begin position="88"/>
        <end position="89"/>
    </location>
    <ligand>
        <name>ATP</name>
        <dbReference type="ChEBI" id="CHEBI:30616"/>
    </ligand>
</feature>
<proteinExistence type="inferred from homology"/>
<evidence type="ECO:0000256" key="12">
    <source>
        <dbReference type="ARBA" id="ARBA00023136"/>
    </source>
</evidence>
<organism evidence="20 21">
    <name type="scientific">Mucilaginibacter polytrichastri</name>
    <dbReference type="NCBI Taxonomy" id="1302689"/>
    <lineage>
        <taxon>Bacteria</taxon>
        <taxon>Pseudomonadati</taxon>
        <taxon>Bacteroidota</taxon>
        <taxon>Sphingobacteriia</taxon>
        <taxon>Sphingobacteriales</taxon>
        <taxon>Sphingobacteriaceae</taxon>
        <taxon>Mucilaginibacter</taxon>
    </lineage>
</organism>
<dbReference type="Pfam" id="PF01219">
    <property type="entry name" value="DAGK_prokar"/>
    <property type="match status" value="1"/>
</dbReference>
<evidence type="ECO:0000256" key="19">
    <source>
        <dbReference type="SAM" id="Phobius"/>
    </source>
</evidence>
<keyword evidence="4" id="KW-0444">Lipid biosynthesis</keyword>
<dbReference type="GO" id="GO:0005524">
    <property type="term" value="F:ATP binding"/>
    <property type="evidence" value="ECO:0007669"/>
    <property type="project" value="UniProtKB-KW"/>
</dbReference>
<sequence>MKKLIEGFGYAFKGLGYAASTQLNFRIHLVAMLAAIGLGFYLHISTAEWCWIIACIAAVLITELLNTAIEILVDLVSPEYNVKAGHIKDVSAAAVLITAIFAAIIGAIIFIPKF</sequence>
<evidence type="ECO:0000256" key="15">
    <source>
        <dbReference type="PIRSR" id="PIRSR600829-1"/>
    </source>
</evidence>
<evidence type="ECO:0000256" key="18">
    <source>
        <dbReference type="PIRSR" id="PIRSR600829-4"/>
    </source>
</evidence>
<comment type="caution">
    <text evidence="20">The sequence shown here is derived from an EMBL/GenBank/DDBJ whole genome shotgun (WGS) entry which is preliminary data.</text>
</comment>
<evidence type="ECO:0000256" key="2">
    <source>
        <dbReference type="ARBA" id="ARBA00005967"/>
    </source>
</evidence>
<keyword evidence="14" id="KW-1208">Phospholipid metabolism</keyword>
<evidence type="ECO:0008006" key="22">
    <source>
        <dbReference type="Google" id="ProtNLM"/>
    </source>
</evidence>
<evidence type="ECO:0000256" key="3">
    <source>
        <dbReference type="ARBA" id="ARBA00022475"/>
    </source>
</evidence>
<evidence type="ECO:0000256" key="6">
    <source>
        <dbReference type="ARBA" id="ARBA00022692"/>
    </source>
</evidence>
<evidence type="ECO:0000313" key="20">
    <source>
        <dbReference type="EMBL" id="OKS88497.1"/>
    </source>
</evidence>
<evidence type="ECO:0000256" key="5">
    <source>
        <dbReference type="ARBA" id="ARBA00022679"/>
    </source>
</evidence>
<comment type="cofactor">
    <cofactor evidence="18">
        <name>Mg(2+)</name>
        <dbReference type="ChEBI" id="CHEBI:18420"/>
    </cofactor>
    <text evidence="18">Mn(2+), Zn(2+), Cd(2+) and Co(2+) support activity to lesser extents.</text>
</comment>
<feature type="binding site" evidence="17">
    <location>
        <position position="10"/>
    </location>
    <ligand>
        <name>ATP</name>
        <dbReference type="ChEBI" id="CHEBI:30616"/>
    </ligand>
</feature>